<reference evidence="6" key="1">
    <citation type="journal article" date="2019" name="Int. J. Syst. Evol. Microbiol.">
        <title>The Global Catalogue of Microorganisms (GCM) 10K type strain sequencing project: providing services to taxonomists for standard genome sequencing and annotation.</title>
        <authorList>
            <consortium name="The Broad Institute Genomics Platform"/>
            <consortium name="The Broad Institute Genome Sequencing Center for Infectious Disease"/>
            <person name="Wu L."/>
            <person name="Ma J."/>
        </authorList>
    </citation>
    <scope>NUCLEOTIDE SEQUENCE [LARGE SCALE GENOMIC DNA]</scope>
    <source>
        <strain evidence="6">JCM 17906</strain>
    </source>
</reference>
<feature type="domain" description="AMP-dependent synthetase/ligase" evidence="3">
    <location>
        <begin position="15"/>
        <end position="392"/>
    </location>
</feature>
<protein>
    <submittedName>
        <fullName evidence="5">Class I adenylate-forming enzyme family protein</fullName>
    </submittedName>
</protein>
<dbReference type="InterPro" id="IPR045851">
    <property type="entry name" value="AMP-bd_C_sf"/>
</dbReference>
<accession>A0ABP8S1J4</accession>
<gene>
    <name evidence="5" type="ORF">GCM10023175_60400</name>
</gene>
<evidence type="ECO:0000256" key="2">
    <source>
        <dbReference type="ARBA" id="ARBA00022598"/>
    </source>
</evidence>
<dbReference type="Pfam" id="PF13193">
    <property type="entry name" value="AMP-binding_C"/>
    <property type="match status" value="1"/>
</dbReference>
<dbReference type="PANTHER" id="PTHR43201:SF5">
    <property type="entry name" value="MEDIUM-CHAIN ACYL-COA LIGASE ACSF2, MITOCHONDRIAL"/>
    <property type="match status" value="1"/>
</dbReference>
<organism evidence="5 6">
    <name type="scientific">Pseudonocardia xishanensis</name>
    <dbReference type="NCBI Taxonomy" id="630995"/>
    <lineage>
        <taxon>Bacteria</taxon>
        <taxon>Bacillati</taxon>
        <taxon>Actinomycetota</taxon>
        <taxon>Actinomycetes</taxon>
        <taxon>Pseudonocardiales</taxon>
        <taxon>Pseudonocardiaceae</taxon>
        <taxon>Pseudonocardia</taxon>
    </lineage>
</organism>
<dbReference type="Gene3D" id="3.30.300.30">
    <property type="match status" value="1"/>
</dbReference>
<dbReference type="SUPFAM" id="SSF56801">
    <property type="entry name" value="Acetyl-CoA synthetase-like"/>
    <property type="match status" value="1"/>
</dbReference>
<feature type="domain" description="AMP-binding enzyme C-terminal" evidence="4">
    <location>
        <begin position="444"/>
        <end position="515"/>
    </location>
</feature>
<dbReference type="RefSeq" id="WP_345426097.1">
    <property type="nucleotide sequence ID" value="NZ_BAABGT010000099.1"/>
</dbReference>
<dbReference type="PANTHER" id="PTHR43201">
    <property type="entry name" value="ACYL-COA SYNTHETASE"/>
    <property type="match status" value="1"/>
</dbReference>
<dbReference type="InterPro" id="IPR025110">
    <property type="entry name" value="AMP-bd_C"/>
</dbReference>
<dbReference type="EMBL" id="BAABGT010000099">
    <property type="protein sequence ID" value="GAA4556976.1"/>
    <property type="molecule type" value="Genomic_DNA"/>
</dbReference>
<dbReference type="InterPro" id="IPR000873">
    <property type="entry name" value="AMP-dep_synth/lig_dom"/>
</dbReference>
<dbReference type="Proteomes" id="UP001501598">
    <property type="component" value="Unassembled WGS sequence"/>
</dbReference>
<proteinExistence type="inferred from homology"/>
<comment type="similarity">
    <text evidence="1">Belongs to the ATP-dependent AMP-binding enzyme family.</text>
</comment>
<evidence type="ECO:0000256" key="1">
    <source>
        <dbReference type="ARBA" id="ARBA00006432"/>
    </source>
</evidence>
<evidence type="ECO:0000259" key="4">
    <source>
        <dbReference type="Pfam" id="PF13193"/>
    </source>
</evidence>
<keyword evidence="2" id="KW-0436">Ligase</keyword>
<dbReference type="Pfam" id="PF00501">
    <property type="entry name" value="AMP-binding"/>
    <property type="match status" value="1"/>
</dbReference>
<comment type="caution">
    <text evidence="5">The sequence shown here is derived from an EMBL/GenBank/DDBJ whole genome shotgun (WGS) entry which is preliminary data.</text>
</comment>
<name>A0ABP8S1J4_9PSEU</name>
<sequence length="553" mass="59760">MSTTDTPTSLGGLLRQSARRFPAAEVVFPDERCTYAELDARADEFAGVLAAAGVGAGDHVGLWVPPSIDMIALIVGCMRAGGVAVPISDRFRAEELRYVTRHADLVTLVTIPATAYSDRPAEVRAALPSLVASAANELSCAEAPRLRSVVVLGDGAPAGFRSSVDLRGALDRPLRDEAGADEVAYLMYTSGTSADPKACMISHRGVLVQAESLARHRYLLEPDCAFWCPLPLFHNAGLATMTACFTAGAKFVHAGAFEPGQALRMLEEERVTHGIPAFETIWLRVLDHPDFARTDLSRLRVVMNAGSEDLLRKLQARLPHVSQVANYGMTEATGHLSMTAVDDPLEVRVTTGGLPLPHMEVRVVDPETGRVLGPDEPGEIQFRGPSRFLGYYEDSEATAAAIDTEGWFHSGDRGTLDAAGRLTFRGRLKDMLKVGGENVSAVDVESYLLRHPAVNVVAVVGAPDDYYGEVPVAYVELAPGAEATEQELIDYCVDRIATFKVPRYVRFVEGWPMSGTKIRKVELRERIAGELAAAGVREAPRVRSTRARTAAQI</sequence>
<dbReference type="InterPro" id="IPR042099">
    <property type="entry name" value="ANL_N_sf"/>
</dbReference>
<evidence type="ECO:0000259" key="3">
    <source>
        <dbReference type="Pfam" id="PF00501"/>
    </source>
</evidence>
<evidence type="ECO:0000313" key="5">
    <source>
        <dbReference type="EMBL" id="GAA4556976.1"/>
    </source>
</evidence>
<dbReference type="Gene3D" id="3.40.50.12780">
    <property type="entry name" value="N-terminal domain of ligase-like"/>
    <property type="match status" value="1"/>
</dbReference>
<keyword evidence="6" id="KW-1185">Reference proteome</keyword>
<evidence type="ECO:0000313" key="6">
    <source>
        <dbReference type="Proteomes" id="UP001501598"/>
    </source>
</evidence>